<dbReference type="PRINTS" id="PR01498">
    <property type="entry name" value="SHAWCHANNEL"/>
</dbReference>
<dbReference type="CDD" id="cd18379">
    <property type="entry name" value="BTB_POZ_Kv3_KCNC"/>
    <property type="match status" value="1"/>
</dbReference>
<keyword evidence="4" id="KW-1133">Transmembrane helix</keyword>
<dbReference type="PRINTS" id="PR00169">
    <property type="entry name" value="KCHANNEL"/>
</dbReference>
<evidence type="ECO:0000313" key="10">
    <source>
        <dbReference type="EMBL" id="KAK7098638.1"/>
    </source>
</evidence>
<dbReference type="Gene3D" id="3.30.710.10">
    <property type="entry name" value="Potassium Channel Kv1.1, Chain A"/>
    <property type="match status" value="1"/>
</dbReference>
<keyword evidence="2" id="KW-0813">Transport</keyword>
<dbReference type="SMART" id="SM00225">
    <property type="entry name" value="BTB"/>
    <property type="match status" value="1"/>
</dbReference>
<keyword evidence="3" id="KW-0812">Transmembrane</keyword>
<dbReference type="InterPro" id="IPR000210">
    <property type="entry name" value="BTB/POZ_dom"/>
</dbReference>
<dbReference type="FunFam" id="3.30.710.10:FF:000002">
    <property type="entry name" value="Potassium voltage-gated channel subfamily C member 2"/>
    <property type="match status" value="1"/>
</dbReference>
<feature type="domain" description="BTB" evidence="9">
    <location>
        <begin position="27"/>
        <end position="130"/>
    </location>
</feature>
<feature type="compositionally biased region" description="Acidic residues" evidence="8">
    <location>
        <begin position="148"/>
        <end position="157"/>
    </location>
</feature>
<dbReference type="Pfam" id="PF02214">
    <property type="entry name" value="BTB_2"/>
    <property type="match status" value="1"/>
</dbReference>
<feature type="region of interest" description="Disordered" evidence="8">
    <location>
        <begin position="138"/>
        <end position="158"/>
    </location>
</feature>
<accession>A0AAN9B4K2</accession>
<evidence type="ECO:0000256" key="7">
    <source>
        <dbReference type="ARBA" id="ARBA00023303"/>
    </source>
</evidence>
<comment type="caution">
    <text evidence="10">The sequence shown here is derived from an EMBL/GenBank/DDBJ whole genome shotgun (WGS) entry which is preliminary data.</text>
</comment>
<dbReference type="SUPFAM" id="SSF54695">
    <property type="entry name" value="POZ domain"/>
    <property type="match status" value="1"/>
</dbReference>
<evidence type="ECO:0000259" key="9">
    <source>
        <dbReference type="SMART" id="SM00225"/>
    </source>
</evidence>
<dbReference type="InterPro" id="IPR028325">
    <property type="entry name" value="VG_K_chnl"/>
</dbReference>
<keyword evidence="5" id="KW-0406">Ion transport</keyword>
<dbReference type="PANTHER" id="PTHR11537">
    <property type="entry name" value="VOLTAGE-GATED POTASSIUM CHANNEL"/>
    <property type="match status" value="1"/>
</dbReference>
<evidence type="ECO:0000256" key="4">
    <source>
        <dbReference type="ARBA" id="ARBA00022989"/>
    </source>
</evidence>
<evidence type="ECO:0000313" key="11">
    <source>
        <dbReference type="Proteomes" id="UP001374579"/>
    </source>
</evidence>
<dbReference type="GO" id="GO:0005251">
    <property type="term" value="F:delayed rectifier potassium channel activity"/>
    <property type="evidence" value="ECO:0007669"/>
    <property type="project" value="TreeGrafter"/>
</dbReference>
<comment type="subcellular location">
    <subcellularLocation>
        <location evidence="1">Membrane</location>
        <topology evidence="1">Multi-pass membrane protein</topology>
    </subcellularLocation>
</comment>
<dbReference type="InterPro" id="IPR003131">
    <property type="entry name" value="T1-type_BTB"/>
</dbReference>
<keyword evidence="6" id="KW-0472">Membrane</keyword>
<dbReference type="GO" id="GO:0008076">
    <property type="term" value="C:voltage-gated potassium channel complex"/>
    <property type="evidence" value="ECO:0007669"/>
    <property type="project" value="InterPro"/>
</dbReference>
<organism evidence="10 11">
    <name type="scientific">Littorina saxatilis</name>
    <dbReference type="NCBI Taxonomy" id="31220"/>
    <lineage>
        <taxon>Eukaryota</taxon>
        <taxon>Metazoa</taxon>
        <taxon>Spiralia</taxon>
        <taxon>Lophotrochozoa</taxon>
        <taxon>Mollusca</taxon>
        <taxon>Gastropoda</taxon>
        <taxon>Caenogastropoda</taxon>
        <taxon>Littorinimorpha</taxon>
        <taxon>Littorinoidea</taxon>
        <taxon>Littorinidae</taxon>
        <taxon>Littorina</taxon>
    </lineage>
</organism>
<evidence type="ECO:0000256" key="2">
    <source>
        <dbReference type="ARBA" id="ARBA00022448"/>
    </source>
</evidence>
<dbReference type="PANTHER" id="PTHR11537:SF252">
    <property type="entry name" value="POTASSIUM VOLTAGE-GATED CHANNEL PROTEIN SHAW"/>
    <property type="match status" value="1"/>
</dbReference>
<evidence type="ECO:0000256" key="8">
    <source>
        <dbReference type="SAM" id="MobiDB-lite"/>
    </source>
</evidence>
<dbReference type="GO" id="GO:0001508">
    <property type="term" value="P:action potential"/>
    <property type="evidence" value="ECO:0007669"/>
    <property type="project" value="TreeGrafter"/>
</dbReference>
<gene>
    <name evidence="10" type="ORF">V1264_002890</name>
</gene>
<protein>
    <recommendedName>
        <fullName evidence="9">BTB domain-containing protein</fullName>
    </recommendedName>
</protein>
<dbReference type="Proteomes" id="UP001374579">
    <property type="component" value="Unassembled WGS sequence"/>
</dbReference>
<sequence length="202" mass="23014">MENGSIPRSHSIAHGKFSLAPGRSTTNRIIVNVGGVKYETFKSTLRSIPDTRLSWLTEAQGHNPDYDPATGEYFFDRHPGVFNMILNYYRTGKLHAPTDVCGPLFEEELAFWGIDEKQIEPCCWPTYRAHRDAQETLAEFDSDHSDDSGDDEEEEEEIARRFGIVEEAREEKQGFARWQPRLWHLLEDPNSSQAAKVGGVLE</sequence>
<dbReference type="InterPro" id="IPR011333">
    <property type="entry name" value="SKP1/BTB/POZ_sf"/>
</dbReference>
<dbReference type="EMBL" id="JBAMIC010000012">
    <property type="protein sequence ID" value="KAK7098638.1"/>
    <property type="molecule type" value="Genomic_DNA"/>
</dbReference>
<keyword evidence="11" id="KW-1185">Reference proteome</keyword>
<keyword evidence="7" id="KW-0407">Ion channel</keyword>
<proteinExistence type="predicted"/>
<dbReference type="AlphaFoldDB" id="A0AAN9B4K2"/>
<dbReference type="InterPro" id="IPR003974">
    <property type="entry name" value="K_chnl_volt-dep_Kv3"/>
</dbReference>
<evidence type="ECO:0000256" key="6">
    <source>
        <dbReference type="ARBA" id="ARBA00023136"/>
    </source>
</evidence>
<evidence type="ECO:0000256" key="5">
    <source>
        <dbReference type="ARBA" id="ARBA00023065"/>
    </source>
</evidence>
<evidence type="ECO:0000256" key="3">
    <source>
        <dbReference type="ARBA" id="ARBA00022692"/>
    </source>
</evidence>
<dbReference type="GO" id="GO:0051260">
    <property type="term" value="P:protein homooligomerization"/>
    <property type="evidence" value="ECO:0007669"/>
    <property type="project" value="InterPro"/>
</dbReference>
<evidence type="ECO:0000256" key="1">
    <source>
        <dbReference type="ARBA" id="ARBA00004141"/>
    </source>
</evidence>
<name>A0AAN9B4K2_9CAEN</name>
<reference evidence="10 11" key="1">
    <citation type="submission" date="2024-02" db="EMBL/GenBank/DDBJ databases">
        <title>Chromosome-scale genome assembly of the rough periwinkle Littorina saxatilis.</title>
        <authorList>
            <person name="De Jode A."/>
            <person name="Faria R."/>
            <person name="Formenti G."/>
            <person name="Sims Y."/>
            <person name="Smith T.P."/>
            <person name="Tracey A."/>
            <person name="Wood J.M.D."/>
            <person name="Zagrodzka Z.B."/>
            <person name="Johannesson K."/>
            <person name="Butlin R.K."/>
            <person name="Leder E.H."/>
        </authorList>
    </citation>
    <scope>NUCLEOTIDE SEQUENCE [LARGE SCALE GENOMIC DNA]</scope>
    <source>
        <strain evidence="10">Snail1</strain>
        <tissue evidence="10">Muscle</tissue>
    </source>
</reference>